<keyword evidence="3" id="KW-0732">Signal</keyword>
<sequence length="540" mass="57590">MLLLATTLFLASVALSYADPKVKLGPTTLNGLSIPGLGVEFFGGIPFAEPPLGNLRLKPPVLKTRLSGSTFDATSFKSACLQPAADITGLSEDCLTVNIYRPAGIPHRAKLPVVFWTYGGAFIGGAASGYNASALVAQSVARGTPVIYVNHNYRLGPLGYPQGQEADDKKILNLALKDQLTALEWVQANIDIFGGDKSKVTVFGESAGAIMISTLMLNSPLPKLARAAILESGSAGTSIDLKASQRENVWQVFVSGVPSCASLATSGKTLDCLLKANTSEIFAGVNYAIANAGAFPFNPTLDGPNGLVPDIPSQVYAAGKFAKIPFIAGTNLDEGTVFTDSSDLSENGIRNYFINRYSPPLISAAALNATVDQLLKLYPDVPALVSPYNTGNETFGLPTGFKRESAIMGDTTFQAPRRRLAQAASKFGVPVYGYHFTQLQGSSGFPPFLGVAHTTEIAYVYGTTSDPSSLSKNIMDYWLSFATDLTPNDGKGSNRPVWPQYTPHNQALIDLNSAHLKTIPDTYHKTQIDFINANPLIFHH</sequence>
<dbReference type="PROSITE" id="PS00941">
    <property type="entry name" value="CARBOXYLESTERASE_B_2"/>
    <property type="match status" value="1"/>
</dbReference>
<keyword evidence="2 3" id="KW-0378">Hydrolase</keyword>
<dbReference type="PANTHER" id="PTHR11559">
    <property type="entry name" value="CARBOXYLESTERASE"/>
    <property type="match status" value="1"/>
</dbReference>
<dbReference type="AlphaFoldDB" id="A0A8H5F6C3"/>
<keyword evidence="6" id="KW-1185">Reference proteome</keyword>
<dbReference type="InterPro" id="IPR050309">
    <property type="entry name" value="Type-B_Carboxylest/Lipase"/>
</dbReference>
<dbReference type="InterPro" id="IPR002018">
    <property type="entry name" value="CarbesteraseB"/>
</dbReference>
<dbReference type="EC" id="3.1.1.-" evidence="3"/>
<name>A0A8H5F6C3_9AGAR</name>
<dbReference type="EMBL" id="JAACJJ010000015">
    <property type="protein sequence ID" value="KAF5325379.1"/>
    <property type="molecule type" value="Genomic_DNA"/>
</dbReference>
<evidence type="ECO:0000256" key="1">
    <source>
        <dbReference type="ARBA" id="ARBA00005964"/>
    </source>
</evidence>
<evidence type="ECO:0000313" key="5">
    <source>
        <dbReference type="EMBL" id="KAF5325379.1"/>
    </source>
</evidence>
<dbReference type="InterPro" id="IPR029058">
    <property type="entry name" value="AB_hydrolase_fold"/>
</dbReference>
<dbReference type="Gene3D" id="3.40.50.1820">
    <property type="entry name" value="alpha/beta hydrolase"/>
    <property type="match status" value="1"/>
</dbReference>
<dbReference type="InterPro" id="IPR019826">
    <property type="entry name" value="Carboxylesterase_B_AS"/>
</dbReference>
<comment type="similarity">
    <text evidence="1 3">Belongs to the type-B carboxylesterase/lipase family.</text>
</comment>
<protein>
    <recommendedName>
        <fullName evidence="3">Carboxylic ester hydrolase</fullName>
        <ecNumber evidence="3">3.1.1.-</ecNumber>
    </recommendedName>
</protein>
<reference evidence="5 6" key="1">
    <citation type="journal article" date="2020" name="ISME J.">
        <title>Uncovering the hidden diversity of litter-decomposition mechanisms in mushroom-forming fungi.</title>
        <authorList>
            <person name="Floudas D."/>
            <person name="Bentzer J."/>
            <person name="Ahren D."/>
            <person name="Johansson T."/>
            <person name="Persson P."/>
            <person name="Tunlid A."/>
        </authorList>
    </citation>
    <scope>NUCLEOTIDE SEQUENCE [LARGE SCALE GENOMIC DNA]</scope>
    <source>
        <strain evidence="5 6">CBS 101986</strain>
    </source>
</reference>
<dbReference type="GO" id="GO:0016787">
    <property type="term" value="F:hydrolase activity"/>
    <property type="evidence" value="ECO:0007669"/>
    <property type="project" value="UniProtKB-KW"/>
</dbReference>
<dbReference type="OrthoDB" id="408631at2759"/>
<feature type="signal peptide" evidence="3">
    <location>
        <begin position="1"/>
        <end position="18"/>
    </location>
</feature>
<dbReference type="PROSITE" id="PS00122">
    <property type="entry name" value="CARBOXYLESTERASE_B_1"/>
    <property type="match status" value="1"/>
</dbReference>
<evidence type="ECO:0000313" key="6">
    <source>
        <dbReference type="Proteomes" id="UP000567179"/>
    </source>
</evidence>
<accession>A0A8H5F6C3</accession>
<organism evidence="5 6">
    <name type="scientific">Psilocybe cf. subviscida</name>
    <dbReference type="NCBI Taxonomy" id="2480587"/>
    <lineage>
        <taxon>Eukaryota</taxon>
        <taxon>Fungi</taxon>
        <taxon>Dikarya</taxon>
        <taxon>Basidiomycota</taxon>
        <taxon>Agaricomycotina</taxon>
        <taxon>Agaricomycetes</taxon>
        <taxon>Agaricomycetidae</taxon>
        <taxon>Agaricales</taxon>
        <taxon>Agaricineae</taxon>
        <taxon>Strophariaceae</taxon>
        <taxon>Psilocybe</taxon>
    </lineage>
</organism>
<proteinExistence type="inferred from homology"/>
<gene>
    <name evidence="5" type="ORF">D9619_009953</name>
</gene>
<dbReference type="Proteomes" id="UP000567179">
    <property type="component" value="Unassembled WGS sequence"/>
</dbReference>
<evidence type="ECO:0000256" key="3">
    <source>
        <dbReference type="RuleBase" id="RU361235"/>
    </source>
</evidence>
<comment type="caution">
    <text evidence="5">The sequence shown here is derived from an EMBL/GenBank/DDBJ whole genome shotgun (WGS) entry which is preliminary data.</text>
</comment>
<feature type="chain" id="PRO_5034810410" description="Carboxylic ester hydrolase" evidence="3">
    <location>
        <begin position="19"/>
        <end position="540"/>
    </location>
</feature>
<dbReference type="InterPro" id="IPR019819">
    <property type="entry name" value="Carboxylesterase_B_CS"/>
</dbReference>
<dbReference type="SUPFAM" id="SSF53474">
    <property type="entry name" value="alpha/beta-Hydrolases"/>
    <property type="match status" value="1"/>
</dbReference>
<evidence type="ECO:0000256" key="2">
    <source>
        <dbReference type="ARBA" id="ARBA00022801"/>
    </source>
</evidence>
<feature type="domain" description="Carboxylesterase type B" evidence="4">
    <location>
        <begin position="31"/>
        <end position="530"/>
    </location>
</feature>
<dbReference type="Pfam" id="PF00135">
    <property type="entry name" value="COesterase"/>
    <property type="match status" value="1"/>
</dbReference>
<evidence type="ECO:0000259" key="4">
    <source>
        <dbReference type="Pfam" id="PF00135"/>
    </source>
</evidence>